<dbReference type="HAMAP" id="MF_01653">
    <property type="entry name" value="MhpB"/>
    <property type="match status" value="1"/>
</dbReference>
<keyword evidence="8" id="KW-1185">Reference proteome</keyword>
<dbReference type="VEuPathDB" id="FungiDB:yc1106_02053"/>
<dbReference type="InterPro" id="IPR004183">
    <property type="entry name" value="Xdiol_dOase_suB"/>
</dbReference>
<dbReference type="Proteomes" id="UP001056012">
    <property type="component" value="Chromosome 2"/>
</dbReference>
<evidence type="ECO:0000256" key="4">
    <source>
        <dbReference type="ARBA" id="ARBA00023004"/>
    </source>
</evidence>
<comment type="subunit">
    <text evidence="1">Homotetramer.</text>
</comment>
<dbReference type="Gene3D" id="3.40.830.10">
    <property type="entry name" value="LigB-like"/>
    <property type="match status" value="1"/>
</dbReference>
<evidence type="ECO:0000256" key="5">
    <source>
        <dbReference type="SAM" id="MobiDB-lite"/>
    </source>
</evidence>
<dbReference type="Pfam" id="PF02900">
    <property type="entry name" value="LigB"/>
    <property type="match status" value="1"/>
</dbReference>
<dbReference type="GO" id="GO:0008198">
    <property type="term" value="F:ferrous iron binding"/>
    <property type="evidence" value="ECO:0007669"/>
    <property type="project" value="InterPro"/>
</dbReference>
<feature type="compositionally biased region" description="Basic and acidic residues" evidence="5">
    <location>
        <begin position="319"/>
        <end position="328"/>
    </location>
</feature>
<keyword evidence="4" id="KW-0408">Iron</keyword>
<sequence>MSGFLQCLSHTPLIGKYNPAESVLDEISSYTREVRKQIENFDPQLVVLSAPDHFNGFFYDVMPPFCIGIEANSIGDYDTPKGPVCTDRDTAARLAEYCMEDDIDIAVSQRMQVDHGFAQPLDFLLGGIDKYPVIPIFINCVAPPLPLFKRTRVFGETVGKFCSTLGKRVLFLASGGLSHQPPLPEYATATEVVKLQLLGGQRNMSPEAREARTLRTIEAAKRFVVDQNTLHPLAPEWDMQFINKISEGNISALDDLKNDTVTEVAGASTHEVKTWVAAASAMSVFGPYESLGQYYRPIPEWIAGYGGFTAKSMENRKNTASNCDHDVKAPGPDLTSSAVTAPLQS</sequence>
<dbReference type="InterPro" id="IPR023789">
    <property type="entry name" value="DHPP/DHXA_dioxygenase"/>
</dbReference>
<dbReference type="AlphaFoldDB" id="A0A9Q8Z4N0"/>
<feature type="compositionally biased region" description="Polar residues" evidence="5">
    <location>
        <begin position="334"/>
        <end position="345"/>
    </location>
</feature>
<dbReference type="NCBIfam" id="NF009910">
    <property type="entry name" value="PRK13370.1-4"/>
    <property type="match status" value="1"/>
</dbReference>
<gene>
    <name evidence="7" type="ORF">yc1106_02053</name>
</gene>
<protein>
    <recommendedName>
        <fullName evidence="6">Extradiol ring-cleavage dioxygenase class III enzyme subunit B domain-containing protein</fullName>
    </recommendedName>
</protein>
<feature type="region of interest" description="Disordered" evidence="5">
    <location>
        <begin position="319"/>
        <end position="345"/>
    </location>
</feature>
<evidence type="ECO:0000259" key="6">
    <source>
        <dbReference type="Pfam" id="PF02900"/>
    </source>
</evidence>
<proteinExistence type="inferred from homology"/>
<dbReference type="SUPFAM" id="SSF53213">
    <property type="entry name" value="LigB-like"/>
    <property type="match status" value="1"/>
</dbReference>
<evidence type="ECO:0000256" key="3">
    <source>
        <dbReference type="ARBA" id="ARBA00023002"/>
    </source>
</evidence>
<evidence type="ECO:0000256" key="2">
    <source>
        <dbReference type="ARBA" id="ARBA00022964"/>
    </source>
</evidence>
<evidence type="ECO:0000256" key="1">
    <source>
        <dbReference type="ARBA" id="ARBA00011881"/>
    </source>
</evidence>
<reference evidence="7" key="1">
    <citation type="submission" date="2021-12" db="EMBL/GenBank/DDBJ databases">
        <title>Curvularia clavata genome.</title>
        <authorList>
            <person name="Cao Y."/>
        </authorList>
    </citation>
    <scope>NUCLEOTIDE SEQUENCE</scope>
    <source>
        <strain evidence="7">Yc1106</strain>
    </source>
</reference>
<dbReference type="GO" id="GO:0047070">
    <property type="term" value="F:3-carboxyethylcatechol 2,3-dioxygenase activity"/>
    <property type="evidence" value="ECO:0007669"/>
    <property type="project" value="InterPro"/>
</dbReference>
<evidence type="ECO:0000313" key="8">
    <source>
        <dbReference type="Proteomes" id="UP001056012"/>
    </source>
</evidence>
<name>A0A9Q8Z4N0_CURCL</name>
<feature type="domain" description="Extradiol ring-cleavage dioxygenase class III enzyme subunit B" evidence="6">
    <location>
        <begin position="7"/>
        <end position="304"/>
    </location>
</feature>
<dbReference type="EMBL" id="CP089275">
    <property type="protein sequence ID" value="USP74779.1"/>
    <property type="molecule type" value="Genomic_DNA"/>
</dbReference>
<keyword evidence="2" id="KW-0223">Dioxygenase</keyword>
<accession>A0A9Q8Z4N0</accession>
<dbReference type="OrthoDB" id="5377026at2759"/>
<organism evidence="7 8">
    <name type="scientific">Curvularia clavata</name>
    <dbReference type="NCBI Taxonomy" id="95742"/>
    <lineage>
        <taxon>Eukaryota</taxon>
        <taxon>Fungi</taxon>
        <taxon>Dikarya</taxon>
        <taxon>Ascomycota</taxon>
        <taxon>Pezizomycotina</taxon>
        <taxon>Dothideomycetes</taxon>
        <taxon>Pleosporomycetidae</taxon>
        <taxon>Pleosporales</taxon>
        <taxon>Pleosporineae</taxon>
        <taxon>Pleosporaceae</taxon>
        <taxon>Curvularia</taxon>
    </lineage>
</organism>
<keyword evidence="3" id="KW-0560">Oxidoreductase</keyword>
<evidence type="ECO:0000313" key="7">
    <source>
        <dbReference type="EMBL" id="USP74779.1"/>
    </source>
</evidence>